<keyword evidence="8" id="KW-1185">Reference proteome</keyword>
<dbReference type="SMART" id="SM01328">
    <property type="entry name" value="zf-3CxxC"/>
    <property type="match status" value="1"/>
</dbReference>
<dbReference type="Pfam" id="PF01693">
    <property type="entry name" value="Cauli_VI"/>
    <property type="match status" value="1"/>
</dbReference>
<evidence type="ECO:0000313" key="7">
    <source>
        <dbReference type="EMBL" id="KAE8317440.1"/>
    </source>
</evidence>
<dbReference type="Pfam" id="PF13695">
    <property type="entry name" value="Zn_ribbon_3CxxC"/>
    <property type="match status" value="1"/>
</dbReference>
<dbReference type="Proteomes" id="UP000325433">
    <property type="component" value="Unassembled WGS sequence"/>
</dbReference>
<feature type="region of interest" description="Disordered" evidence="4">
    <location>
        <begin position="271"/>
        <end position="310"/>
    </location>
</feature>
<keyword evidence="3" id="KW-0862">Zinc</keyword>
<evidence type="ECO:0000313" key="6">
    <source>
        <dbReference type="EMBL" id="KAE8316083.1"/>
    </source>
</evidence>
<name>A0A5N6WDF4_9EURO</name>
<gene>
    <name evidence="7" type="ORF">BDV41DRAFT_561644</name>
    <name evidence="6" type="ORF">BDV41DRAFT_562363</name>
</gene>
<dbReference type="Gene3D" id="3.40.970.10">
    <property type="entry name" value="Ribonuclease H1, N-terminal domain"/>
    <property type="match status" value="1"/>
</dbReference>
<feature type="compositionally biased region" description="Basic and acidic residues" evidence="4">
    <location>
        <begin position="276"/>
        <end position="310"/>
    </location>
</feature>
<feature type="domain" description="3CxxC-type" evidence="5">
    <location>
        <begin position="51"/>
        <end position="149"/>
    </location>
</feature>
<evidence type="ECO:0000256" key="2">
    <source>
        <dbReference type="ARBA" id="ARBA00022771"/>
    </source>
</evidence>
<protein>
    <submittedName>
        <fullName evidence="7">Zinc-binding domain-containing protein</fullName>
    </submittedName>
</protein>
<dbReference type="InterPro" id="IPR037056">
    <property type="entry name" value="RNase_H1_N_sf"/>
</dbReference>
<evidence type="ECO:0000313" key="8">
    <source>
        <dbReference type="Proteomes" id="UP000325433"/>
    </source>
</evidence>
<evidence type="ECO:0000256" key="4">
    <source>
        <dbReference type="SAM" id="MobiDB-lite"/>
    </source>
</evidence>
<dbReference type="AlphaFoldDB" id="A0A5N6WDF4"/>
<dbReference type="EMBL" id="ML738302">
    <property type="protein sequence ID" value="KAE8317440.1"/>
    <property type="molecule type" value="Genomic_DNA"/>
</dbReference>
<dbReference type="EMBL" id="ML738308">
    <property type="protein sequence ID" value="KAE8316083.1"/>
    <property type="molecule type" value="Genomic_DNA"/>
</dbReference>
<keyword evidence="1" id="KW-0479">Metal-binding</keyword>
<evidence type="ECO:0000256" key="1">
    <source>
        <dbReference type="ARBA" id="ARBA00022723"/>
    </source>
</evidence>
<keyword evidence="2" id="KW-0863">Zinc-finger</keyword>
<evidence type="ECO:0000259" key="5">
    <source>
        <dbReference type="SMART" id="SM01328"/>
    </source>
</evidence>
<dbReference type="SUPFAM" id="SSF55658">
    <property type="entry name" value="L9 N-domain-like"/>
    <property type="match status" value="1"/>
</dbReference>
<evidence type="ECO:0000256" key="3">
    <source>
        <dbReference type="ARBA" id="ARBA00022833"/>
    </source>
</evidence>
<dbReference type="InterPro" id="IPR009027">
    <property type="entry name" value="Ribosomal_bL9/RNase_H1_N"/>
</dbReference>
<organism evidence="7 8">
    <name type="scientific">Aspergillus transmontanensis</name>
    <dbReference type="NCBI Taxonomy" id="1034304"/>
    <lineage>
        <taxon>Eukaryota</taxon>
        <taxon>Fungi</taxon>
        <taxon>Dikarya</taxon>
        <taxon>Ascomycota</taxon>
        <taxon>Pezizomycotina</taxon>
        <taxon>Eurotiomycetes</taxon>
        <taxon>Eurotiomycetidae</taxon>
        <taxon>Eurotiales</taxon>
        <taxon>Aspergillaceae</taxon>
        <taxon>Aspergillus</taxon>
        <taxon>Aspergillus subgen. Circumdati</taxon>
    </lineage>
</organism>
<sequence>MAPGRRKTIGRWSMYQELHDDVSRLLADTDLNFDFHDSDDDITPTKLRNTNIMGRFTCYNPGCRSKGWASKKIAITIRLYPGQKYNARVYHQRCKFCNSLSRPALDESYAERVTYWIKQWNGVQVEKPPISGVSKGPHNKQLCEGCKAGRCPESGDDWLMQLQRGFTDPKEVIVPITEGKAGPLGHGKFYAVAGGRTTEVFTDWENAKRSIDGTHACHQRFRTQQEAEQFIETWKDAYADVWRREIRQGLDKGWKPKDMEFDAGLYLDIGNNNGTTKEDTEEKNEQSSEGANDDHELSKLEGLAIKEESQ</sequence>
<accession>A0A5N6WDF4</accession>
<reference evidence="8" key="2">
    <citation type="submission" date="2019-04" db="EMBL/GenBank/DDBJ databases">
        <title>Friends and foes A comparative genomics studyof 23 Aspergillus species from section Flavi.</title>
        <authorList>
            <consortium name="DOE Joint Genome Institute"/>
            <person name="Kjaerbolling I."/>
            <person name="Vesth T."/>
            <person name="Frisvad J.C."/>
            <person name="Nybo J.L."/>
            <person name="Theobald S."/>
            <person name="Kildgaard S."/>
            <person name="Isbrandt T."/>
            <person name="Kuo A."/>
            <person name="Sato A."/>
            <person name="Lyhne E.K."/>
            <person name="Kogle M.E."/>
            <person name="Wiebenga A."/>
            <person name="Kun R.S."/>
            <person name="Lubbers R.J."/>
            <person name="Makela M.R."/>
            <person name="Barry K."/>
            <person name="Chovatia M."/>
            <person name="Clum A."/>
            <person name="Daum C."/>
            <person name="Haridas S."/>
            <person name="He G."/>
            <person name="LaButti K."/>
            <person name="Lipzen A."/>
            <person name="Mondo S."/>
            <person name="Riley R."/>
            <person name="Salamov A."/>
            <person name="Simmons B.A."/>
            <person name="Magnuson J.K."/>
            <person name="Henrissat B."/>
            <person name="Mortensen U.H."/>
            <person name="Larsen T.O."/>
            <person name="Devries R.P."/>
            <person name="Grigoriev I.V."/>
            <person name="Machida M."/>
            <person name="Baker S.E."/>
            <person name="Andersen M.R."/>
        </authorList>
    </citation>
    <scope>NUCLEOTIDE SEQUENCE [LARGE SCALE GENOMIC DNA]</scope>
    <source>
        <strain evidence="8">CBS 130015</strain>
    </source>
</reference>
<reference evidence="7" key="1">
    <citation type="submission" date="2019-04" db="EMBL/GenBank/DDBJ databases">
        <title>Friends and foes A comparative genomics study of 23 Aspergillus species from section Flavi.</title>
        <authorList>
            <consortium name="DOE Joint Genome Institute"/>
            <person name="Kjaerbolling I."/>
            <person name="Vesth T."/>
            <person name="Frisvad J.C."/>
            <person name="Nybo J.L."/>
            <person name="Theobald S."/>
            <person name="Kildgaard S."/>
            <person name="Isbrandt T."/>
            <person name="Kuo A."/>
            <person name="Sato A."/>
            <person name="Lyhne E.K."/>
            <person name="Kogle M.E."/>
            <person name="Wiebenga A."/>
            <person name="Kun R.S."/>
            <person name="Lubbers R.J."/>
            <person name="Makela M.R."/>
            <person name="Barry K."/>
            <person name="Chovatia M."/>
            <person name="Clum A."/>
            <person name="Daum C."/>
            <person name="Haridas S."/>
            <person name="He G."/>
            <person name="LaButti K."/>
            <person name="Lipzen A."/>
            <person name="Mondo S."/>
            <person name="Riley R."/>
            <person name="Salamov A."/>
            <person name="Simmons B.A."/>
            <person name="Magnuson J.K."/>
            <person name="Henrissat B."/>
            <person name="Mortensen U.H."/>
            <person name="Larsen T.O."/>
            <person name="Devries R.P."/>
            <person name="Grigoriev I.V."/>
            <person name="Machida M."/>
            <person name="Baker S.E."/>
            <person name="Andersen M.R."/>
        </authorList>
    </citation>
    <scope>NUCLEOTIDE SEQUENCE</scope>
    <source>
        <strain evidence="7">CBS 130015</strain>
    </source>
</reference>
<dbReference type="InterPro" id="IPR011320">
    <property type="entry name" value="RNase_H1_N"/>
</dbReference>
<dbReference type="GO" id="GO:0008270">
    <property type="term" value="F:zinc ion binding"/>
    <property type="evidence" value="ECO:0007669"/>
    <property type="project" value="UniProtKB-KW"/>
</dbReference>
<dbReference type="InterPro" id="IPR027377">
    <property type="entry name" value="ZAR1/RTP1-5-like_Znf-3CxxC"/>
</dbReference>
<proteinExistence type="predicted"/>